<name>A0A1Y2F1K1_9BASI</name>
<feature type="transmembrane region" description="Helical" evidence="2">
    <location>
        <begin position="95"/>
        <end position="113"/>
    </location>
</feature>
<dbReference type="EMBL" id="MCGR01000031">
    <property type="protein sequence ID" value="ORY77587.1"/>
    <property type="molecule type" value="Genomic_DNA"/>
</dbReference>
<keyword evidence="2" id="KW-0812">Transmembrane</keyword>
<dbReference type="Proteomes" id="UP000193467">
    <property type="component" value="Unassembled WGS sequence"/>
</dbReference>
<comment type="caution">
    <text evidence="3">The sequence shown here is derived from an EMBL/GenBank/DDBJ whole genome shotgun (WGS) entry which is preliminary data.</text>
</comment>
<reference evidence="3 4" key="1">
    <citation type="submission" date="2016-07" db="EMBL/GenBank/DDBJ databases">
        <title>Pervasive Adenine N6-methylation of Active Genes in Fungi.</title>
        <authorList>
            <consortium name="DOE Joint Genome Institute"/>
            <person name="Mondo S.J."/>
            <person name="Dannebaum R.O."/>
            <person name="Kuo R.C."/>
            <person name="Labutti K."/>
            <person name="Haridas S."/>
            <person name="Kuo A."/>
            <person name="Salamov A."/>
            <person name="Ahrendt S.R."/>
            <person name="Lipzen A."/>
            <person name="Sullivan W."/>
            <person name="Andreopoulos W.B."/>
            <person name="Clum A."/>
            <person name="Lindquist E."/>
            <person name="Daum C."/>
            <person name="Ramamoorthy G.K."/>
            <person name="Gryganskyi A."/>
            <person name="Culley D."/>
            <person name="Magnuson J.K."/>
            <person name="James T.Y."/>
            <person name="O'Malley M.A."/>
            <person name="Stajich J.E."/>
            <person name="Spatafora J.W."/>
            <person name="Visel A."/>
            <person name="Grigoriev I.V."/>
        </authorList>
    </citation>
    <scope>NUCLEOTIDE SEQUENCE [LARGE SCALE GENOMIC DNA]</scope>
    <source>
        <strain evidence="3 4">62-1032</strain>
    </source>
</reference>
<evidence type="ECO:0000313" key="4">
    <source>
        <dbReference type="Proteomes" id="UP000193467"/>
    </source>
</evidence>
<sequence>MASSPTPSRLRVRPSSTSSKLWSLLPHPTSIVDLTLPIPGSTLPLPRPLSPNPDPTRRPGLAAARAARATSPTAVRGAGAGPAVGQSRWRSREFCFYYAVFILVLPRMVGSVVRLSRGGGLLG</sequence>
<evidence type="ECO:0000313" key="3">
    <source>
        <dbReference type="EMBL" id="ORY77587.1"/>
    </source>
</evidence>
<organism evidence="3 4">
    <name type="scientific">Leucosporidium creatinivorum</name>
    <dbReference type="NCBI Taxonomy" id="106004"/>
    <lineage>
        <taxon>Eukaryota</taxon>
        <taxon>Fungi</taxon>
        <taxon>Dikarya</taxon>
        <taxon>Basidiomycota</taxon>
        <taxon>Pucciniomycotina</taxon>
        <taxon>Microbotryomycetes</taxon>
        <taxon>Leucosporidiales</taxon>
        <taxon>Leucosporidium</taxon>
    </lineage>
</organism>
<gene>
    <name evidence="3" type="ORF">BCR35DRAFT_113243</name>
</gene>
<keyword evidence="2" id="KW-0472">Membrane</keyword>
<proteinExistence type="predicted"/>
<evidence type="ECO:0000256" key="2">
    <source>
        <dbReference type="SAM" id="Phobius"/>
    </source>
</evidence>
<evidence type="ECO:0000256" key="1">
    <source>
        <dbReference type="SAM" id="MobiDB-lite"/>
    </source>
</evidence>
<keyword evidence="2" id="KW-1133">Transmembrane helix</keyword>
<protein>
    <submittedName>
        <fullName evidence="3">Uncharacterized protein</fullName>
    </submittedName>
</protein>
<dbReference type="InParanoid" id="A0A1Y2F1K1"/>
<keyword evidence="4" id="KW-1185">Reference proteome</keyword>
<dbReference type="AlphaFoldDB" id="A0A1Y2F1K1"/>
<accession>A0A1Y2F1K1</accession>
<feature type="region of interest" description="Disordered" evidence="1">
    <location>
        <begin position="1"/>
        <end position="20"/>
    </location>
</feature>